<organism evidence="3">
    <name type="scientific">Chitinibacter mangrovi</name>
    <dbReference type="NCBI Taxonomy" id="3153927"/>
    <lineage>
        <taxon>Bacteria</taxon>
        <taxon>Pseudomonadati</taxon>
        <taxon>Pseudomonadota</taxon>
        <taxon>Betaproteobacteria</taxon>
        <taxon>Neisseriales</taxon>
        <taxon>Chitinibacteraceae</taxon>
        <taxon>Chitinibacter</taxon>
    </lineage>
</organism>
<feature type="region of interest" description="Disordered" evidence="1">
    <location>
        <begin position="23"/>
        <end position="67"/>
    </location>
</feature>
<dbReference type="AlphaFoldDB" id="A0AAU7F655"/>
<gene>
    <name evidence="3" type="ORF">ABHF33_09930</name>
</gene>
<proteinExistence type="predicted"/>
<feature type="chain" id="PRO_5043459166" evidence="2">
    <location>
        <begin position="24"/>
        <end position="429"/>
    </location>
</feature>
<dbReference type="RefSeq" id="WP_348943817.1">
    <property type="nucleotide sequence ID" value="NZ_CP157355.1"/>
</dbReference>
<keyword evidence="2" id="KW-0732">Signal</keyword>
<name>A0AAU7F655_9NEIS</name>
<evidence type="ECO:0000256" key="1">
    <source>
        <dbReference type="SAM" id="MobiDB-lite"/>
    </source>
</evidence>
<reference evidence="3" key="1">
    <citation type="submission" date="2024-05" db="EMBL/GenBank/DDBJ databases">
        <authorList>
            <person name="Yang L."/>
            <person name="Pan L."/>
        </authorList>
    </citation>
    <scope>NUCLEOTIDE SEQUENCE</scope>
    <source>
        <strain evidence="3">FCG-7</strain>
    </source>
</reference>
<dbReference type="EMBL" id="CP157355">
    <property type="protein sequence ID" value="XBL99388.1"/>
    <property type="molecule type" value="Genomic_DNA"/>
</dbReference>
<protein>
    <submittedName>
        <fullName evidence="3">Outer membrane beta-barrel protein</fullName>
    </submittedName>
</protein>
<dbReference type="Pfam" id="PF10082">
    <property type="entry name" value="BBP2_2"/>
    <property type="match status" value="1"/>
</dbReference>
<accession>A0AAU7F655</accession>
<evidence type="ECO:0000256" key="2">
    <source>
        <dbReference type="SAM" id="SignalP"/>
    </source>
</evidence>
<dbReference type="InterPro" id="IPR018759">
    <property type="entry name" value="BBP2_2"/>
</dbReference>
<feature type="compositionally biased region" description="Polar residues" evidence="1">
    <location>
        <begin position="45"/>
        <end position="55"/>
    </location>
</feature>
<evidence type="ECO:0000313" key="3">
    <source>
        <dbReference type="EMBL" id="XBL99388.1"/>
    </source>
</evidence>
<sequence length="429" mass="47647">MKNIPLSITLLFASSALSTTALADEQPKQPQAVSSAELADHLASPNATQKKSSFSAKEFADTGRQNPAPIEAGPFYIYPTLGLSFGHDDNITRAASNEISSSAALIAPSIVADLVNNGDRYVVGYNGRFTRYFGQSANNTDSHELQFQAQNAYSARLSTLLFANVLQAEDQVGATDSASKSPDQYRQYSLRGMVGYGAPDATGRLEGEITYVNKGYLNNRASTALLDQETLGLTGRFFYRVAPRTRALLEARYQDINYDLEGNRQNSQEYRAYTGVTWDADAYFTGSAKVGMMSKKYDDARRGSYDDFSYEALVRFMPRTYSSFDFTAVRTISESTGIGNYLLDDMFSVAWNHAWSNFTSTRTTLSYVASDYVGATRNDDTFYAAFNIDYKLTRWLKTGIELRYENRNSNINSSDYTRGIYMVNLSGSL</sequence>
<dbReference type="KEGG" id="cmav:ABHF33_09930"/>
<feature type="signal peptide" evidence="2">
    <location>
        <begin position="1"/>
        <end position="23"/>
    </location>
</feature>